<comment type="caution">
    <text evidence="10">The sequence shown here is derived from an EMBL/GenBank/DDBJ whole genome shotgun (WGS) entry which is preliminary data.</text>
</comment>
<keyword evidence="2" id="KW-0575">Peroxidase</keyword>
<evidence type="ECO:0000256" key="2">
    <source>
        <dbReference type="ARBA" id="ARBA00022559"/>
    </source>
</evidence>
<feature type="signal peptide" evidence="8">
    <location>
        <begin position="1"/>
        <end position="20"/>
    </location>
</feature>
<dbReference type="Proteomes" id="UP000794436">
    <property type="component" value="Unassembled WGS sequence"/>
</dbReference>
<reference evidence="10" key="1">
    <citation type="submission" date="2019-03" db="EMBL/GenBank/DDBJ databases">
        <title>Long read genome sequence of the mycoparasitic Pythium oligandrum ATCC 38472 isolated from sugarbeet rhizosphere.</title>
        <authorList>
            <person name="Gaulin E."/>
        </authorList>
    </citation>
    <scope>NUCLEOTIDE SEQUENCE</scope>
    <source>
        <strain evidence="10">ATCC 38472_TT</strain>
    </source>
</reference>
<dbReference type="OrthoDB" id="407298at2759"/>
<comment type="similarity">
    <text evidence="7">Belongs to the chloroperoxidase family.</text>
</comment>
<evidence type="ECO:0000313" key="10">
    <source>
        <dbReference type="EMBL" id="TMW59152.1"/>
    </source>
</evidence>
<evidence type="ECO:0000256" key="1">
    <source>
        <dbReference type="ARBA" id="ARBA00001970"/>
    </source>
</evidence>
<dbReference type="AlphaFoldDB" id="A0A8K1C9P6"/>
<keyword evidence="5" id="KW-0560">Oxidoreductase</keyword>
<dbReference type="SUPFAM" id="SSF47571">
    <property type="entry name" value="Cloroperoxidase"/>
    <property type="match status" value="1"/>
</dbReference>
<keyword evidence="6" id="KW-0408">Iron</keyword>
<gene>
    <name evidence="10" type="ORF">Poli38472_007297</name>
</gene>
<sequence length="259" mass="27938">MVSVYAFAAAAVALVSTTNALQSEVIAASLPEGEYYRPTGDSVSGRVDATTPFRRTPCPGLNALANHGYLPRDGLNVKKTELKAAVMKYYNIDDSAASTLTSTLPETFDLNYLGTHGFIEHDASLAHADTYFGKDPAAVDSELLEDMYSRFTDEGVLGVQQLGELRKDRLASCKAQNPNCTFVERQVFLAYGETAFLLNGLGDIATNTIDKDTFQSFVEFERIPEGFERPTQLTAQILLSTSAKVQAAATAAAKVEVSA</sequence>
<evidence type="ECO:0000256" key="3">
    <source>
        <dbReference type="ARBA" id="ARBA00022617"/>
    </source>
</evidence>
<dbReference type="Pfam" id="PF01328">
    <property type="entry name" value="Peroxidase_2"/>
    <property type="match status" value="1"/>
</dbReference>
<protein>
    <recommendedName>
        <fullName evidence="9">Heme haloperoxidase family profile domain-containing protein</fullName>
    </recommendedName>
</protein>
<dbReference type="PROSITE" id="PS51405">
    <property type="entry name" value="HEME_HALOPEROXIDASE"/>
    <property type="match status" value="1"/>
</dbReference>
<evidence type="ECO:0000256" key="4">
    <source>
        <dbReference type="ARBA" id="ARBA00022723"/>
    </source>
</evidence>
<name>A0A8K1C9P6_PYTOL</name>
<dbReference type="EMBL" id="SPLM01000110">
    <property type="protein sequence ID" value="TMW59152.1"/>
    <property type="molecule type" value="Genomic_DNA"/>
</dbReference>
<dbReference type="GO" id="GO:0004601">
    <property type="term" value="F:peroxidase activity"/>
    <property type="evidence" value="ECO:0007669"/>
    <property type="project" value="UniProtKB-KW"/>
</dbReference>
<evidence type="ECO:0000313" key="11">
    <source>
        <dbReference type="Proteomes" id="UP000794436"/>
    </source>
</evidence>
<dbReference type="GO" id="GO:0046872">
    <property type="term" value="F:metal ion binding"/>
    <property type="evidence" value="ECO:0007669"/>
    <property type="project" value="UniProtKB-KW"/>
</dbReference>
<dbReference type="InterPro" id="IPR036851">
    <property type="entry name" value="Chloroperoxidase-like_sf"/>
</dbReference>
<accession>A0A8K1C9P6</accession>
<comment type="cofactor">
    <cofactor evidence="1">
        <name>heme b</name>
        <dbReference type="ChEBI" id="CHEBI:60344"/>
    </cofactor>
</comment>
<evidence type="ECO:0000256" key="8">
    <source>
        <dbReference type="SAM" id="SignalP"/>
    </source>
</evidence>
<feature type="chain" id="PRO_5035474738" description="Heme haloperoxidase family profile domain-containing protein" evidence="8">
    <location>
        <begin position="21"/>
        <end position="259"/>
    </location>
</feature>
<proteinExistence type="inferred from homology"/>
<evidence type="ECO:0000256" key="5">
    <source>
        <dbReference type="ARBA" id="ARBA00023002"/>
    </source>
</evidence>
<evidence type="ECO:0000259" key="9">
    <source>
        <dbReference type="PROSITE" id="PS51405"/>
    </source>
</evidence>
<organism evidence="10 11">
    <name type="scientific">Pythium oligandrum</name>
    <name type="common">Mycoparasitic fungus</name>
    <dbReference type="NCBI Taxonomy" id="41045"/>
    <lineage>
        <taxon>Eukaryota</taxon>
        <taxon>Sar</taxon>
        <taxon>Stramenopiles</taxon>
        <taxon>Oomycota</taxon>
        <taxon>Peronosporomycetes</taxon>
        <taxon>Pythiales</taxon>
        <taxon>Pythiaceae</taxon>
        <taxon>Pythium</taxon>
    </lineage>
</organism>
<evidence type="ECO:0000256" key="7">
    <source>
        <dbReference type="ARBA" id="ARBA00025795"/>
    </source>
</evidence>
<feature type="domain" description="Heme haloperoxidase family profile" evidence="9">
    <location>
        <begin position="31"/>
        <end position="249"/>
    </location>
</feature>
<keyword evidence="8" id="KW-0732">Signal</keyword>
<dbReference type="Gene3D" id="1.10.489.10">
    <property type="entry name" value="Chloroperoxidase-like"/>
    <property type="match status" value="1"/>
</dbReference>
<evidence type="ECO:0000256" key="6">
    <source>
        <dbReference type="ARBA" id="ARBA00023004"/>
    </source>
</evidence>
<dbReference type="InterPro" id="IPR000028">
    <property type="entry name" value="Chloroperoxidase"/>
</dbReference>
<dbReference type="PANTHER" id="PTHR33577">
    <property type="entry name" value="STERIGMATOCYSTIN BIOSYNTHESIS PEROXIDASE STCC-RELATED"/>
    <property type="match status" value="1"/>
</dbReference>
<keyword evidence="3" id="KW-0349">Heme</keyword>
<keyword evidence="4" id="KW-0479">Metal-binding</keyword>
<dbReference type="PANTHER" id="PTHR33577:SF9">
    <property type="entry name" value="PEROXIDASE STCC"/>
    <property type="match status" value="1"/>
</dbReference>
<keyword evidence="11" id="KW-1185">Reference proteome</keyword>